<sequence>MSSQDLFNKMVSDGGKAIVGGRCYVNKPLSGDIDTSELKGRGITELWFTKGGITSLNGLPDGLKRLVVRENQLNSLPTNELPNLVILDAESNNIHDTNMETLLNLTHLNLAKNQLRQIGDLPPKLIEANFDYNPDLNSIDLEGAKLCKKMSCRGSKAITIHCANNECNIITDDGARIRRGGGPKKTVKASDIIAYPDPEEAFDKYYQLKADYEDSIKKAIRKIKGAEKMPKQERVKKARQYVPKCVSCDRNGGTHFDRSMDKVLTARCAVKSNPCELHIEIKLGDDMEPSETIDYFEQYIAKIKDNIIRLKLDTLFNYVTEHESVDKFTKLSGNLNNPALTKQLSEYKHFFENQMNNPETNQTIRTVTERIYERLADVHRILDEYRQNSENKRLMKDIGRILAEIDIETKMLRRLKYPIMEMIEDREGHQVLKQKPYYLQSYVEPEVVHFRYGSKRKDKTTMIQDKSTKDESTKDKSIEEDKSVTEEDDYVQVSPEFKPALPYEQTGTTVVWNDDGYKAVWTRLPQKYQTLLLQHSGLMRETMDVLAEKYTSTKSFVPEFVLPRDTLIPPNISGTADLDFGNIIINDLVSGLAEVQRNILANEVRGNPRTSPMTEPEKKTLENILKQMLMDVMRK</sequence>
<accession>A0A6C0B5Y0</accession>
<feature type="compositionally biased region" description="Basic and acidic residues" evidence="1">
    <location>
        <begin position="466"/>
        <end position="485"/>
    </location>
</feature>
<dbReference type="EMBL" id="MN739081">
    <property type="protein sequence ID" value="QHS87460.1"/>
    <property type="molecule type" value="Genomic_DNA"/>
</dbReference>
<protein>
    <recommendedName>
        <fullName evidence="3">Leucine-rich repeat domain-containing protein</fullName>
    </recommendedName>
</protein>
<dbReference type="PROSITE" id="PS51450">
    <property type="entry name" value="LRR"/>
    <property type="match status" value="1"/>
</dbReference>
<organism evidence="2">
    <name type="scientific">viral metagenome</name>
    <dbReference type="NCBI Taxonomy" id="1070528"/>
    <lineage>
        <taxon>unclassified sequences</taxon>
        <taxon>metagenomes</taxon>
        <taxon>organismal metagenomes</taxon>
    </lineage>
</organism>
<name>A0A6C0B5Y0_9ZZZZ</name>
<dbReference type="SUPFAM" id="SSF52058">
    <property type="entry name" value="L domain-like"/>
    <property type="match status" value="1"/>
</dbReference>
<evidence type="ECO:0000313" key="2">
    <source>
        <dbReference type="EMBL" id="QHS87460.1"/>
    </source>
</evidence>
<proteinExistence type="predicted"/>
<evidence type="ECO:0008006" key="3">
    <source>
        <dbReference type="Google" id="ProtNLM"/>
    </source>
</evidence>
<evidence type="ECO:0000256" key="1">
    <source>
        <dbReference type="SAM" id="MobiDB-lite"/>
    </source>
</evidence>
<dbReference type="Gene3D" id="3.80.10.10">
    <property type="entry name" value="Ribonuclease Inhibitor"/>
    <property type="match status" value="1"/>
</dbReference>
<dbReference type="AlphaFoldDB" id="A0A6C0B5Y0"/>
<dbReference type="InterPro" id="IPR001611">
    <property type="entry name" value="Leu-rich_rpt"/>
</dbReference>
<feature type="region of interest" description="Disordered" evidence="1">
    <location>
        <begin position="459"/>
        <end position="489"/>
    </location>
</feature>
<reference evidence="2" key="1">
    <citation type="journal article" date="2020" name="Nature">
        <title>Giant virus diversity and host interactions through global metagenomics.</title>
        <authorList>
            <person name="Schulz F."/>
            <person name="Roux S."/>
            <person name="Paez-Espino D."/>
            <person name="Jungbluth S."/>
            <person name="Walsh D.A."/>
            <person name="Denef V.J."/>
            <person name="McMahon K.D."/>
            <person name="Konstantinidis K.T."/>
            <person name="Eloe-Fadrosh E.A."/>
            <person name="Kyrpides N.C."/>
            <person name="Woyke T."/>
        </authorList>
    </citation>
    <scope>NUCLEOTIDE SEQUENCE</scope>
    <source>
        <strain evidence="2">GVMAG-M-3300010157-4</strain>
    </source>
</reference>
<dbReference type="InterPro" id="IPR032675">
    <property type="entry name" value="LRR_dom_sf"/>
</dbReference>